<comment type="caution">
    <text evidence="2">The sequence shown here is derived from an EMBL/GenBank/DDBJ whole genome shotgun (WGS) entry which is preliminary data.</text>
</comment>
<dbReference type="EMBL" id="BAABEO010000008">
    <property type="protein sequence ID" value="GAA3673339.1"/>
    <property type="molecule type" value="Genomic_DNA"/>
</dbReference>
<feature type="region of interest" description="Disordered" evidence="1">
    <location>
        <begin position="1"/>
        <end position="23"/>
    </location>
</feature>
<protein>
    <submittedName>
        <fullName evidence="2">Uncharacterized protein</fullName>
    </submittedName>
</protein>
<organism evidence="2 3">
    <name type="scientific">Arthrobacter ginkgonis</name>
    <dbReference type="NCBI Taxonomy" id="1630594"/>
    <lineage>
        <taxon>Bacteria</taxon>
        <taxon>Bacillati</taxon>
        <taxon>Actinomycetota</taxon>
        <taxon>Actinomycetes</taxon>
        <taxon>Micrococcales</taxon>
        <taxon>Micrococcaceae</taxon>
        <taxon>Arthrobacter</taxon>
    </lineage>
</organism>
<feature type="compositionally biased region" description="Basic and acidic residues" evidence="1">
    <location>
        <begin position="13"/>
        <end position="23"/>
    </location>
</feature>
<evidence type="ECO:0000313" key="2">
    <source>
        <dbReference type="EMBL" id="GAA3673339.1"/>
    </source>
</evidence>
<name>A0ABP7C199_9MICC</name>
<sequence length="109" mass="12132">MHRGRLRPAAENQGRDPESCVHPRDFGSRPFWRNIEYLCALRVGTIHLRIRGTRAHDGGEPPSYSARHGSPANASALPPQQFRPYGSACLEVGVSDSRGWTINPFRKAP</sequence>
<gene>
    <name evidence="2" type="ORF">GCM10023081_09640</name>
</gene>
<reference evidence="3" key="1">
    <citation type="journal article" date="2019" name="Int. J. Syst. Evol. Microbiol.">
        <title>The Global Catalogue of Microorganisms (GCM) 10K type strain sequencing project: providing services to taxonomists for standard genome sequencing and annotation.</title>
        <authorList>
            <consortium name="The Broad Institute Genomics Platform"/>
            <consortium name="The Broad Institute Genome Sequencing Center for Infectious Disease"/>
            <person name="Wu L."/>
            <person name="Ma J."/>
        </authorList>
    </citation>
    <scope>NUCLEOTIDE SEQUENCE [LARGE SCALE GENOMIC DNA]</scope>
    <source>
        <strain evidence="3">JCM 30742</strain>
    </source>
</reference>
<dbReference type="Proteomes" id="UP001500752">
    <property type="component" value="Unassembled WGS sequence"/>
</dbReference>
<evidence type="ECO:0000256" key="1">
    <source>
        <dbReference type="SAM" id="MobiDB-lite"/>
    </source>
</evidence>
<feature type="region of interest" description="Disordered" evidence="1">
    <location>
        <begin position="53"/>
        <end position="80"/>
    </location>
</feature>
<evidence type="ECO:0000313" key="3">
    <source>
        <dbReference type="Proteomes" id="UP001500752"/>
    </source>
</evidence>
<accession>A0ABP7C199</accession>
<proteinExistence type="predicted"/>
<keyword evidence="3" id="KW-1185">Reference proteome</keyword>